<sequence length="45" mass="5054">MAGDGAGHSYEDAIFKSPKMIFREALKWARKEMSAYATIYVMPPS</sequence>
<evidence type="ECO:0000313" key="1">
    <source>
        <dbReference type="EMBL" id="CAB4196647.1"/>
    </source>
</evidence>
<protein>
    <submittedName>
        <fullName evidence="1">Uncharacterized protein</fullName>
    </submittedName>
</protein>
<accession>A0A6J5RQU2</accession>
<proteinExistence type="predicted"/>
<gene>
    <name evidence="1" type="ORF">UFOVP1290_167</name>
</gene>
<reference evidence="1" key="1">
    <citation type="submission" date="2020-05" db="EMBL/GenBank/DDBJ databases">
        <authorList>
            <person name="Chiriac C."/>
            <person name="Salcher M."/>
            <person name="Ghai R."/>
            <person name="Kavagutti S V."/>
        </authorList>
    </citation>
    <scope>NUCLEOTIDE SEQUENCE</scope>
</reference>
<name>A0A6J5RQU2_9CAUD</name>
<organism evidence="1">
    <name type="scientific">uncultured Caudovirales phage</name>
    <dbReference type="NCBI Taxonomy" id="2100421"/>
    <lineage>
        <taxon>Viruses</taxon>
        <taxon>Duplodnaviria</taxon>
        <taxon>Heunggongvirae</taxon>
        <taxon>Uroviricota</taxon>
        <taxon>Caudoviricetes</taxon>
        <taxon>Peduoviridae</taxon>
        <taxon>Maltschvirus</taxon>
        <taxon>Maltschvirus maltsch</taxon>
    </lineage>
</organism>
<dbReference type="EMBL" id="LR797252">
    <property type="protein sequence ID" value="CAB4196647.1"/>
    <property type="molecule type" value="Genomic_DNA"/>
</dbReference>